<reference evidence="1 2" key="1">
    <citation type="submission" date="2015-09" db="EMBL/GenBank/DDBJ databases">
        <title>Aphanizomenon flos-aquae WA102.</title>
        <authorList>
            <person name="Driscoll C."/>
        </authorList>
    </citation>
    <scope>NUCLEOTIDE SEQUENCE [LARGE SCALE GENOMIC DNA]</scope>
    <source>
        <strain evidence="1">WA102</strain>
    </source>
</reference>
<dbReference type="Proteomes" id="UP000092093">
    <property type="component" value="Unassembled WGS sequence"/>
</dbReference>
<sequence>MSTLRISKEAVEYGENIRLFSDISENYDIRVNGNGIFNYKISSSHPTWIEVQIPEKINLSGENIEARNLINVQIADGLLSVNTASLITTISDFVKTKGWNVEEIPDRFSDHPSNLNNPTITTIK</sequence>
<protein>
    <submittedName>
        <fullName evidence="1">Uncharacterized protein</fullName>
    </submittedName>
</protein>
<proteinExistence type="predicted"/>
<comment type="caution">
    <text evidence="1">The sequence shown here is derived from an EMBL/GenBank/DDBJ whole genome shotgun (WGS) entry which is preliminary data.</text>
</comment>
<dbReference type="EMBL" id="LJOW01000140">
    <property type="protein sequence ID" value="OBQ41660.1"/>
    <property type="molecule type" value="Genomic_DNA"/>
</dbReference>
<name>A0A1B7WX87_APHFL</name>
<dbReference type="AlphaFoldDB" id="A0A1B7WX87"/>
<evidence type="ECO:0000313" key="2">
    <source>
        <dbReference type="Proteomes" id="UP000092093"/>
    </source>
</evidence>
<gene>
    <name evidence="1" type="ORF">AN484_20515</name>
</gene>
<accession>A0A1B7WX87</accession>
<evidence type="ECO:0000313" key="1">
    <source>
        <dbReference type="EMBL" id="OBQ41660.1"/>
    </source>
</evidence>
<organism evidence="1 2">
    <name type="scientific">Aphanizomenon flos-aquae WA102</name>
    <dbReference type="NCBI Taxonomy" id="1710896"/>
    <lineage>
        <taxon>Bacteria</taxon>
        <taxon>Bacillati</taxon>
        <taxon>Cyanobacteriota</taxon>
        <taxon>Cyanophyceae</taxon>
        <taxon>Nostocales</taxon>
        <taxon>Aphanizomenonaceae</taxon>
        <taxon>Aphanizomenon</taxon>
    </lineage>
</organism>